<keyword evidence="3" id="KW-0731">Sigma factor</keyword>
<name>A0A0R2IYI0_9LACO</name>
<evidence type="ECO:0000313" key="8">
    <source>
        <dbReference type="EMBL" id="KRN67388.1"/>
    </source>
</evidence>
<dbReference type="InterPro" id="IPR013325">
    <property type="entry name" value="RNA_pol_sigma_r2"/>
</dbReference>
<dbReference type="OrthoDB" id="9784984at2"/>
<dbReference type="InterPro" id="IPR039425">
    <property type="entry name" value="RNA_pol_sigma-70-like"/>
</dbReference>
<proteinExistence type="inferred from homology"/>
<gene>
    <name evidence="8" type="ORF">IV80_GL000928</name>
</gene>
<evidence type="ECO:0000256" key="1">
    <source>
        <dbReference type="ARBA" id="ARBA00010641"/>
    </source>
</evidence>
<dbReference type="Gene3D" id="1.10.10.10">
    <property type="entry name" value="Winged helix-like DNA-binding domain superfamily/Winged helix DNA-binding domain"/>
    <property type="match status" value="1"/>
</dbReference>
<dbReference type="InterPro" id="IPR014284">
    <property type="entry name" value="RNA_pol_sigma-70_dom"/>
</dbReference>
<dbReference type="STRING" id="319652.IV80_GL000928"/>
<evidence type="ECO:0000259" key="6">
    <source>
        <dbReference type="Pfam" id="PF04542"/>
    </source>
</evidence>
<dbReference type="EMBL" id="JQBR01000002">
    <property type="protein sequence ID" value="KRN67388.1"/>
    <property type="molecule type" value="Genomic_DNA"/>
</dbReference>
<feature type="domain" description="RNA polymerase sigma-70 region 2" evidence="6">
    <location>
        <begin position="27"/>
        <end position="90"/>
    </location>
</feature>
<organism evidence="8 9">
    <name type="scientific">Pediococcus cellicola</name>
    <dbReference type="NCBI Taxonomy" id="319652"/>
    <lineage>
        <taxon>Bacteria</taxon>
        <taxon>Bacillati</taxon>
        <taxon>Bacillota</taxon>
        <taxon>Bacilli</taxon>
        <taxon>Lactobacillales</taxon>
        <taxon>Lactobacillaceae</taxon>
        <taxon>Pediococcus</taxon>
    </lineage>
</organism>
<dbReference type="PANTHER" id="PTHR43133">
    <property type="entry name" value="RNA POLYMERASE ECF-TYPE SIGMA FACTO"/>
    <property type="match status" value="1"/>
</dbReference>
<dbReference type="InterPro" id="IPR013324">
    <property type="entry name" value="RNA_pol_sigma_r3/r4-like"/>
</dbReference>
<keyword evidence="5" id="KW-0804">Transcription</keyword>
<dbReference type="SUPFAM" id="SSF88946">
    <property type="entry name" value="Sigma2 domain of RNA polymerase sigma factors"/>
    <property type="match status" value="1"/>
</dbReference>
<comment type="similarity">
    <text evidence="1">Belongs to the sigma-70 factor family. ECF subfamily.</text>
</comment>
<evidence type="ECO:0000259" key="7">
    <source>
        <dbReference type="Pfam" id="PF08281"/>
    </source>
</evidence>
<dbReference type="InterPro" id="IPR036388">
    <property type="entry name" value="WH-like_DNA-bd_sf"/>
</dbReference>
<reference evidence="8 9" key="1">
    <citation type="journal article" date="2015" name="Genome Announc.">
        <title>Expanding the biotechnology potential of lactobacilli through comparative genomics of 213 strains and associated genera.</title>
        <authorList>
            <person name="Sun Z."/>
            <person name="Harris H.M."/>
            <person name="McCann A."/>
            <person name="Guo C."/>
            <person name="Argimon S."/>
            <person name="Zhang W."/>
            <person name="Yang X."/>
            <person name="Jeffery I.B."/>
            <person name="Cooney J.C."/>
            <person name="Kagawa T.F."/>
            <person name="Liu W."/>
            <person name="Song Y."/>
            <person name="Salvetti E."/>
            <person name="Wrobel A."/>
            <person name="Rasinkangas P."/>
            <person name="Parkhill J."/>
            <person name="Rea M.C."/>
            <person name="O'Sullivan O."/>
            <person name="Ritari J."/>
            <person name="Douillard F.P."/>
            <person name="Paul Ross R."/>
            <person name="Yang R."/>
            <person name="Briner A.E."/>
            <person name="Felis G.E."/>
            <person name="de Vos W.M."/>
            <person name="Barrangou R."/>
            <person name="Klaenhammer T.R."/>
            <person name="Caufield P.W."/>
            <person name="Cui Y."/>
            <person name="Zhang H."/>
            <person name="O'Toole P.W."/>
        </authorList>
    </citation>
    <scope>NUCLEOTIDE SEQUENCE [LARGE SCALE GENOMIC DNA]</scope>
    <source>
        <strain evidence="8 9">DSM 17757</strain>
    </source>
</reference>
<protein>
    <submittedName>
        <fullName evidence="8">Uncharacterized protein</fullName>
    </submittedName>
</protein>
<dbReference type="InterPro" id="IPR007627">
    <property type="entry name" value="RNA_pol_sigma70_r2"/>
</dbReference>
<evidence type="ECO:0000313" key="9">
    <source>
        <dbReference type="Proteomes" id="UP000051568"/>
    </source>
</evidence>
<dbReference type="GO" id="GO:0016987">
    <property type="term" value="F:sigma factor activity"/>
    <property type="evidence" value="ECO:0007669"/>
    <property type="project" value="UniProtKB-KW"/>
</dbReference>
<keyword evidence="2" id="KW-0805">Transcription regulation</keyword>
<dbReference type="GO" id="GO:0006352">
    <property type="term" value="P:DNA-templated transcription initiation"/>
    <property type="evidence" value="ECO:0007669"/>
    <property type="project" value="InterPro"/>
</dbReference>
<dbReference type="Gene3D" id="1.10.1740.10">
    <property type="match status" value="1"/>
</dbReference>
<dbReference type="PANTHER" id="PTHR43133:SF8">
    <property type="entry name" value="RNA POLYMERASE SIGMA FACTOR HI_1459-RELATED"/>
    <property type="match status" value="1"/>
</dbReference>
<dbReference type="PATRIC" id="fig|319652.3.peg.934"/>
<sequence>MLSDEELFELVVRTDDQNAFEALVVKYRFSAITYVTKIIKDNYYAQDLTQNVFANIYFKRKQIGVPVSFKFYLYKALKNQAIDWIRKNRRIEEVDIDNFTISFEQAEPGDYVQSLKPLLKAEDYHLVILRFYYGFKFKEIAELMNISAGNARIRCSRLKWKLRGLKNEEK</sequence>
<dbReference type="Proteomes" id="UP000051568">
    <property type="component" value="Unassembled WGS sequence"/>
</dbReference>
<dbReference type="InterPro" id="IPR013249">
    <property type="entry name" value="RNA_pol_sigma70_r4_t2"/>
</dbReference>
<dbReference type="Pfam" id="PF08281">
    <property type="entry name" value="Sigma70_r4_2"/>
    <property type="match status" value="1"/>
</dbReference>
<dbReference type="NCBIfam" id="TIGR02937">
    <property type="entry name" value="sigma70-ECF"/>
    <property type="match status" value="1"/>
</dbReference>
<dbReference type="RefSeq" id="WP_057749392.1">
    <property type="nucleotide sequence ID" value="NZ_BJVH01000013.1"/>
</dbReference>
<feature type="domain" description="RNA polymerase sigma factor 70 region 4 type 2" evidence="7">
    <location>
        <begin position="126"/>
        <end position="162"/>
    </location>
</feature>
<comment type="caution">
    <text evidence="8">The sequence shown here is derived from an EMBL/GenBank/DDBJ whole genome shotgun (WGS) entry which is preliminary data.</text>
</comment>
<keyword evidence="4" id="KW-0238">DNA-binding</keyword>
<dbReference type="Pfam" id="PF04542">
    <property type="entry name" value="Sigma70_r2"/>
    <property type="match status" value="1"/>
</dbReference>
<evidence type="ECO:0000256" key="3">
    <source>
        <dbReference type="ARBA" id="ARBA00023082"/>
    </source>
</evidence>
<evidence type="ECO:0000256" key="5">
    <source>
        <dbReference type="ARBA" id="ARBA00023163"/>
    </source>
</evidence>
<dbReference type="SUPFAM" id="SSF88659">
    <property type="entry name" value="Sigma3 and sigma4 domains of RNA polymerase sigma factors"/>
    <property type="match status" value="1"/>
</dbReference>
<dbReference type="GO" id="GO:0003677">
    <property type="term" value="F:DNA binding"/>
    <property type="evidence" value="ECO:0007669"/>
    <property type="project" value="UniProtKB-KW"/>
</dbReference>
<accession>A0A0R2IYI0</accession>
<dbReference type="AlphaFoldDB" id="A0A0R2IYI0"/>
<evidence type="ECO:0000256" key="4">
    <source>
        <dbReference type="ARBA" id="ARBA00023125"/>
    </source>
</evidence>
<keyword evidence="9" id="KW-1185">Reference proteome</keyword>
<evidence type="ECO:0000256" key="2">
    <source>
        <dbReference type="ARBA" id="ARBA00023015"/>
    </source>
</evidence>